<dbReference type="EMBL" id="CAJNBJ010000016">
    <property type="protein sequence ID" value="CAE6753122.1"/>
    <property type="molecule type" value="Genomic_DNA"/>
</dbReference>
<dbReference type="InterPro" id="IPR051532">
    <property type="entry name" value="Ester_Hydrolysis_Enzymes"/>
</dbReference>
<dbReference type="Gene3D" id="3.40.50.1110">
    <property type="entry name" value="SGNH hydrolase"/>
    <property type="match status" value="1"/>
</dbReference>
<protein>
    <submittedName>
        <fullName evidence="2">SGNH_hydro domain-containing protein</fullName>
    </submittedName>
</protein>
<evidence type="ECO:0000313" key="3">
    <source>
        <dbReference type="Proteomes" id="UP000675880"/>
    </source>
</evidence>
<dbReference type="SUPFAM" id="SSF52266">
    <property type="entry name" value="SGNH hydrolase"/>
    <property type="match status" value="1"/>
</dbReference>
<reference evidence="2 3" key="1">
    <citation type="submission" date="2021-02" db="EMBL/GenBank/DDBJ databases">
        <authorList>
            <person name="Han P."/>
        </authorList>
    </citation>
    <scope>NUCLEOTIDE SEQUENCE [LARGE SCALE GENOMIC DNA]</scope>
    <source>
        <strain evidence="2">Candidatus Nitrospira sp. ZN2</strain>
    </source>
</reference>
<comment type="caution">
    <text evidence="2">The sequence shown here is derived from an EMBL/GenBank/DDBJ whole genome shotgun (WGS) entry which is preliminary data.</text>
</comment>
<accession>A0ABM8RHK9</accession>
<feature type="domain" description="SGNH hydrolase-type esterase" evidence="1">
    <location>
        <begin position="108"/>
        <end position="341"/>
    </location>
</feature>
<dbReference type="PANTHER" id="PTHR30383">
    <property type="entry name" value="THIOESTERASE 1/PROTEASE 1/LYSOPHOSPHOLIPASE L1"/>
    <property type="match status" value="1"/>
</dbReference>
<keyword evidence="3" id="KW-1185">Reference proteome</keyword>
<dbReference type="Proteomes" id="UP000675880">
    <property type="component" value="Unassembled WGS sequence"/>
</dbReference>
<evidence type="ECO:0000259" key="1">
    <source>
        <dbReference type="Pfam" id="PF13472"/>
    </source>
</evidence>
<proteinExistence type="predicted"/>
<dbReference type="InterPro" id="IPR013830">
    <property type="entry name" value="SGNH_hydro"/>
</dbReference>
<name>A0ABM8RHK9_9BACT</name>
<dbReference type="Pfam" id="PF13472">
    <property type="entry name" value="Lipase_GDSL_2"/>
    <property type="match status" value="1"/>
</dbReference>
<dbReference type="InterPro" id="IPR036514">
    <property type="entry name" value="SGNH_hydro_sf"/>
</dbReference>
<dbReference type="CDD" id="cd00229">
    <property type="entry name" value="SGNH_hydrolase"/>
    <property type="match status" value="1"/>
</dbReference>
<sequence>MSKRLAMVTAAGVFMLLLLGLLLALGEVVIRSVHLLRDGIPFFESNAGGRVGPITLDSDLGWKATEHYQEALVEKTYGGALYQVRRSQAQYGFRRYGDVNARRPKMLVIGDSFTHATAVSDDRTYHALLSSLLDVEVFAYGAGGYGTLQEFLILDRYFDTIRPDVILWQYCVNDFINNDNELERLSRLNNNGWVRPYWRDGTIQLLSPKESSIQVRDWINHHSRFLYFIVTRLDRLRAISTRDTVEVDIEAEGLRHPGFARSVRITDELMGRVRARVGTRPIMAFNCAQAEPYNQAFRDISTHHGITYWEDVAPVVQAAADRGEDVYAADGGHWNERGHELAARALADHIRTELTRTSPRP</sequence>
<gene>
    <name evidence="2" type="ORF">NSPZN2_30270</name>
</gene>
<dbReference type="RefSeq" id="WP_213042455.1">
    <property type="nucleotide sequence ID" value="NZ_CAJNBJ010000016.1"/>
</dbReference>
<evidence type="ECO:0000313" key="2">
    <source>
        <dbReference type="EMBL" id="CAE6753122.1"/>
    </source>
</evidence>
<organism evidence="2 3">
    <name type="scientific">Nitrospira defluvii</name>
    <dbReference type="NCBI Taxonomy" id="330214"/>
    <lineage>
        <taxon>Bacteria</taxon>
        <taxon>Pseudomonadati</taxon>
        <taxon>Nitrospirota</taxon>
        <taxon>Nitrospiria</taxon>
        <taxon>Nitrospirales</taxon>
        <taxon>Nitrospiraceae</taxon>
        <taxon>Nitrospira</taxon>
    </lineage>
</organism>